<feature type="transmembrane region" description="Helical" evidence="1">
    <location>
        <begin position="153"/>
        <end position="174"/>
    </location>
</feature>
<evidence type="ECO:0000256" key="1">
    <source>
        <dbReference type="SAM" id="Phobius"/>
    </source>
</evidence>
<keyword evidence="1" id="KW-1133">Transmembrane helix</keyword>
<keyword evidence="3" id="KW-1185">Reference proteome</keyword>
<protein>
    <recommendedName>
        <fullName evidence="4">DUF998 domain-containing protein</fullName>
    </recommendedName>
</protein>
<proteinExistence type="predicted"/>
<reference evidence="2" key="1">
    <citation type="submission" date="2021-01" db="EMBL/GenBank/DDBJ databases">
        <title>Whole genome shotgun sequence of Rhizocola hellebori NBRC 109834.</title>
        <authorList>
            <person name="Komaki H."/>
            <person name="Tamura T."/>
        </authorList>
    </citation>
    <scope>NUCLEOTIDE SEQUENCE</scope>
    <source>
        <strain evidence="2">NBRC 109834</strain>
    </source>
</reference>
<feature type="transmembrane region" description="Helical" evidence="1">
    <location>
        <begin position="52"/>
        <end position="75"/>
    </location>
</feature>
<keyword evidence="1" id="KW-0472">Membrane</keyword>
<feature type="transmembrane region" description="Helical" evidence="1">
    <location>
        <begin position="12"/>
        <end position="32"/>
    </location>
</feature>
<dbReference type="InterPro" id="IPR009339">
    <property type="entry name" value="DUF998"/>
</dbReference>
<accession>A0A8J3QJZ2</accession>
<gene>
    <name evidence="2" type="ORF">Rhe02_92010</name>
</gene>
<feature type="transmembrane region" description="Helical" evidence="1">
    <location>
        <begin position="82"/>
        <end position="103"/>
    </location>
</feature>
<dbReference type="Proteomes" id="UP000612899">
    <property type="component" value="Unassembled WGS sequence"/>
</dbReference>
<dbReference type="AlphaFoldDB" id="A0A8J3QJZ2"/>
<evidence type="ECO:0000313" key="3">
    <source>
        <dbReference type="Proteomes" id="UP000612899"/>
    </source>
</evidence>
<sequence>MQQVFRAQPLALGGLAATAAGTVAMTALHLLPPSDRIDPIRRTISEYALHETAWLFNLAVLSLALGALAILLALARAKVVRPASLGGAGLLAWSAGLTAVVYFPKHNWTVGPSASGDIHRVASLAAFIGLPVAAIAIAWAWRHDNRWRVCALWTLTCAVAALLLLGVILGAFALQPVTGVRWWRIIPLGAVERGLGIAEVATVFALGWWAWLTQRTGRSHPGGVEGNSVALKA</sequence>
<comment type="caution">
    <text evidence="2">The sequence shown here is derived from an EMBL/GenBank/DDBJ whole genome shotgun (WGS) entry which is preliminary data.</text>
</comment>
<name>A0A8J3QJZ2_9ACTN</name>
<dbReference type="Pfam" id="PF06197">
    <property type="entry name" value="DUF998"/>
    <property type="match status" value="1"/>
</dbReference>
<evidence type="ECO:0000313" key="2">
    <source>
        <dbReference type="EMBL" id="GIH11134.1"/>
    </source>
</evidence>
<evidence type="ECO:0008006" key="4">
    <source>
        <dbReference type="Google" id="ProtNLM"/>
    </source>
</evidence>
<organism evidence="2 3">
    <name type="scientific">Rhizocola hellebori</name>
    <dbReference type="NCBI Taxonomy" id="1392758"/>
    <lineage>
        <taxon>Bacteria</taxon>
        <taxon>Bacillati</taxon>
        <taxon>Actinomycetota</taxon>
        <taxon>Actinomycetes</taxon>
        <taxon>Micromonosporales</taxon>
        <taxon>Micromonosporaceae</taxon>
        <taxon>Rhizocola</taxon>
    </lineage>
</organism>
<keyword evidence="1" id="KW-0812">Transmembrane</keyword>
<feature type="transmembrane region" description="Helical" evidence="1">
    <location>
        <begin position="194"/>
        <end position="212"/>
    </location>
</feature>
<feature type="transmembrane region" description="Helical" evidence="1">
    <location>
        <begin position="123"/>
        <end position="141"/>
    </location>
</feature>
<dbReference type="EMBL" id="BONY01000120">
    <property type="protein sequence ID" value="GIH11134.1"/>
    <property type="molecule type" value="Genomic_DNA"/>
</dbReference>
<dbReference type="RefSeq" id="WP_203914854.1">
    <property type="nucleotide sequence ID" value="NZ_BONY01000120.1"/>
</dbReference>